<dbReference type="EMBL" id="FOQD01000003">
    <property type="protein sequence ID" value="SFH84182.1"/>
    <property type="molecule type" value="Genomic_DNA"/>
</dbReference>
<keyword evidence="2" id="KW-1185">Reference proteome</keyword>
<accession>A0A1I3DBP6</accession>
<dbReference type="AlphaFoldDB" id="A0A1I3DBP6"/>
<dbReference type="Proteomes" id="UP000199518">
    <property type="component" value="Unassembled WGS sequence"/>
</dbReference>
<evidence type="ECO:0000313" key="1">
    <source>
        <dbReference type="EMBL" id="SFH84182.1"/>
    </source>
</evidence>
<evidence type="ECO:0000313" key="2">
    <source>
        <dbReference type="Proteomes" id="UP000199518"/>
    </source>
</evidence>
<proteinExistence type="predicted"/>
<dbReference type="RefSeq" id="WP_092048193.1">
    <property type="nucleotide sequence ID" value="NZ_FOQD01000003.1"/>
</dbReference>
<gene>
    <name evidence="1" type="ORF">SAMN05421753_103172</name>
</gene>
<name>A0A1I3DBP6_9PLAN</name>
<dbReference type="STRING" id="1576369.SAMN05421753_103172"/>
<organism evidence="1 2">
    <name type="scientific">Planctomicrobium piriforme</name>
    <dbReference type="NCBI Taxonomy" id="1576369"/>
    <lineage>
        <taxon>Bacteria</taxon>
        <taxon>Pseudomonadati</taxon>
        <taxon>Planctomycetota</taxon>
        <taxon>Planctomycetia</taxon>
        <taxon>Planctomycetales</taxon>
        <taxon>Planctomycetaceae</taxon>
        <taxon>Planctomicrobium</taxon>
    </lineage>
</organism>
<protein>
    <submittedName>
        <fullName evidence="1">Uncharacterized protein</fullName>
    </submittedName>
</protein>
<reference evidence="2" key="1">
    <citation type="submission" date="2016-10" db="EMBL/GenBank/DDBJ databases">
        <authorList>
            <person name="Varghese N."/>
            <person name="Submissions S."/>
        </authorList>
    </citation>
    <scope>NUCLEOTIDE SEQUENCE [LARGE SCALE GENOMIC DNA]</scope>
    <source>
        <strain evidence="2">DSM 26348</strain>
    </source>
</reference>
<sequence length="87" mass="9911">MADAKAESMARDALFCQSRQQRKLIRSQRDGTDISVCAFFIGFSNPKKKNHEWHEFHESIIAVCRHFALGSMPAADATFKFPFVSFV</sequence>